<dbReference type="SUPFAM" id="SSF53067">
    <property type="entry name" value="Actin-like ATPase domain"/>
    <property type="match status" value="1"/>
</dbReference>
<dbReference type="EMBL" id="AP021876">
    <property type="protein sequence ID" value="BBO85410.1"/>
    <property type="molecule type" value="Genomic_DNA"/>
</dbReference>
<gene>
    <name evidence="2" type="ORF">DSCO28_59760</name>
</gene>
<dbReference type="PANTHER" id="PTHR42895:SF2">
    <property type="entry name" value="IRON-SULFUR CLUSTER PROTEIN"/>
    <property type="match status" value="1"/>
</dbReference>
<dbReference type="PROSITE" id="PS51085">
    <property type="entry name" value="2FE2S_FER_2"/>
    <property type="match status" value="1"/>
</dbReference>
<dbReference type="Gene3D" id="3.10.20.880">
    <property type="match status" value="1"/>
</dbReference>
<dbReference type="InterPro" id="IPR043129">
    <property type="entry name" value="ATPase_NBD"/>
</dbReference>
<dbReference type="InterPro" id="IPR001041">
    <property type="entry name" value="2Fe-2S_ferredoxin-type"/>
</dbReference>
<dbReference type="Pfam" id="PF00111">
    <property type="entry name" value="Fer2"/>
    <property type="match status" value="1"/>
</dbReference>
<dbReference type="InterPro" id="IPR041414">
    <property type="entry name" value="Raco-like_middle"/>
</dbReference>
<organism evidence="2 3">
    <name type="scientific">Desulfosarcina ovata subsp. sediminis</name>
    <dbReference type="NCBI Taxonomy" id="885957"/>
    <lineage>
        <taxon>Bacteria</taxon>
        <taxon>Pseudomonadati</taxon>
        <taxon>Thermodesulfobacteriota</taxon>
        <taxon>Desulfobacteria</taxon>
        <taxon>Desulfobacterales</taxon>
        <taxon>Desulfosarcinaceae</taxon>
        <taxon>Desulfosarcina</taxon>
    </lineage>
</organism>
<dbReference type="Proteomes" id="UP000425960">
    <property type="component" value="Chromosome"/>
</dbReference>
<feature type="domain" description="2Fe-2S ferredoxin-type" evidence="1">
    <location>
        <begin position="5"/>
        <end position="94"/>
    </location>
</feature>
<dbReference type="Gene3D" id="3.30.420.480">
    <property type="entry name" value="Domain of unknown function (DUF4445)"/>
    <property type="match status" value="1"/>
</dbReference>
<dbReference type="InterPro" id="IPR027980">
    <property type="entry name" value="RACo_C"/>
</dbReference>
<sequence>MTTTHRIQFLPHNREIEVKDGENLIRAAMEAGVHINASCGGEGVCGKCRVIVEAGEVTGGISEKLSAADQEKGYRLACRSLVHGDLTIRVPVESAIDASVLNQQTVPRRTARIQQKDLNDLKEAGLFLPPVEKIYLTLPEPDNQDHLPDVTRLVSHLKLHHNEHRLTVSLPVIRKLPDVLRKDGFKVTATLARPVMESGKTEIVNVQPGDTSERNYAIAMDIGTTTIYGQLIDLKSGEVLAEHGDFNGQISYGEDVISRIVYAEKEGGLERLHQVVAETINTIIKKIVRRAKVDAEDIAAITLAGNTTMTQLLLKVNPRYIRRSPYVPASTLYPPIRAVDIGLAVDDHVTALVYPAVSSYAGGDIVAGVMGAGLYLDEQLTLFMDIGTNAEIVIGNRDWLACAACSAGPAFEGGGIKHGMRAAKGAIEDFSLDPVTWEPMLMTIGNVRPKGICGSGLIIMTAVMFEMGLINNLGKFNRDLPTPRLREDNGVWEYVLAWNDETQIDNDIALTEIDIENLIRAKGAIYSGCMTLLTEVGMGMQDLDRIVLAGGFGSYVDLEKAMTIGLLPEIDPEKVTFIGNSSLMGAKMSSLTNRIRRDVVEVTRNMTNFELSETPSYMDNYVAALFLPHTDLNHFPRLKTRLADRKKNGEASPGA</sequence>
<dbReference type="InterPro" id="IPR036010">
    <property type="entry name" value="2Fe-2S_ferredoxin-like_sf"/>
</dbReference>
<dbReference type="Gene3D" id="3.10.20.30">
    <property type="match status" value="1"/>
</dbReference>
<dbReference type="AlphaFoldDB" id="A0A5K7ZZ77"/>
<dbReference type="RefSeq" id="WP_155325027.1">
    <property type="nucleotide sequence ID" value="NZ_AP021876.1"/>
</dbReference>
<dbReference type="Pfam" id="PF17651">
    <property type="entry name" value="Raco_middle"/>
    <property type="match status" value="1"/>
</dbReference>
<dbReference type="Pfam" id="PF17650">
    <property type="entry name" value="RACo_linker"/>
    <property type="match status" value="1"/>
</dbReference>
<protein>
    <submittedName>
        <fullName evidence="2">Ferredoxin</fullName>
    </submittedName>
</protein>
<dbReference type="InterPro" id="IPR042259">
    <property type="entry name" value="Raco-like_middle_sf"/>
</dbReference>
<dbReference type="PANTHER" id="PTHR42895">
    <property type="entry name" value="IRON-SULFUR CLUSTER-BINDING PROTEIN-RELATED"/>
    <property type="match status" value="1"/>
</dbReference>
<dbReference type="InterPro" id="IPR052911">
    <property type="entry name" value="Corrinoid_activation_enz"/>
</dbReference>
<dbReference type="KEGG" id="dov:DSCO28_59760"/>
<dbReference type="GO" id="GO:0051536">
    <property type="term" value="F:iron-sulfur cluster binding"/>
    <property type="evidence" value="ECO:0007669"/>
    <property type="project" value="InterPro"/>
</dbReference>
<proteinExistence type="predicted"/>
<evidence type="ECO:0000313" key="2">
    <source>
        <dbReference type="EMBL" id="BBO85410.1"/>
    </source>
</evidence>
<dbReference type="CDD" id="cd00207">
    <property type="entry name" value="fer2"/>
    <property type="match status" value="1"/>
</dbReference>
<accession>A0A5K7ZZ77</accession>
<name>A0A5K7ZZ77_9BACT</name>
<evidence type="ECO:0000259" key="1">
    <source>
        <dbReference type="PROSITE" id="PS51085"/>
    </source>
</evidence>
<evidence type="ECO:0000313" key="3">
    <source>
        <dbReference type="Proteomes" id="UP000425960"/>
    </source>
</evidence>
<dbReference type="SUPFAM" id="SSF54292">
    <property type="entry name" value="2Fe-2S ferredoxin-like"/>
    <property type="match status" value="1"/>
</dbReference>
<dbReference type="Pfam" id="PF14574">
    <property type="entry name" value="RACo_C_ter"/>
    <property type="match status" value="1"/>
</dbReference>
<dbReference type="InterPro" id="IPR012675">
    <property type="entry name" value="Beta-grasp_dom_sf"/>
</dbReference>
<reference evidence="2 3" key="1">
    <citation type="submission" date="2019-11" db="EMBL/GenBank/DDBJ databases">
        <title>Comparative genomics of hydrocarbon-degrading Desulfosarcina strains.</title>
        <authorList>
            <person name="Watanabe M."/>
            <person name="Kojima H."/>
            <person name="Fukui M."/>
        </authorList>
    </citation>
    <scope>NUCLEOTIDE SEQUENCE [LARGE SCALE GENOMIC DNA]</scope>
    <source>
        <strain evidence="2 3">28bB2T</strain>
    </source>
</reference>
<dbReference type="InterPro" id="IPR040506">
    <property type="entry name" value="RACo_linker"/>
</dbReference>